<gene>
    <name evidence="1" type="ORF">CMU_016050</name>
</gene>
<keyword evidence="2" id="KW-1185">Reference proteome</keyword>
<dbReference type="Proteomes" id="UP000001460">
    <property type="component" value="Unassembled WGS sequence"/>
</dbReference>
<reference evidence="1" key="1">
    <citation type="submission" date="2008-06" db="EMBL/GenBank/DDBJ databases">
        <authorList>
            <person name="Lorenzi H."/>
            <person name="Inman J."/>
            <person name="Miller J."/>
            <person name="Schobel S."/>
            <person name="Amedeo P."/>
            <person name="Caler E.V."/>
            <person name="da Silva J."/>
        </authorList>
    </citation>
    <scope>NUCLEOTIDE SEQUENCE [LARGE SCALE GENOMIC DNA]</scope>
    <source>
        <strain evidence="1">RN66</strain>
    </source>
</reference>
<accession>B6ACK2</accession>
<dbReference type="EMBL" id="DS989728">
    <property type="protein sequence ID" value="EEA05856.1"/>
    <property type="molecule type" value="Genomic_DNA"/>
</dbReference>
<organism evidence="1 2">
    <name type="scientific">Cryptosporidium muris (strain RN66)</name>
    <dbReference type="NCBI Taxonomy" id="441375"/>
    <lineage>
        <taxon>Eukaryota</taxon>
        <taxon>Sar</taxon>
        <taxon>Alveolata</taxon>
        <taxon>Apicomplexa</taxon>
        <taxon>Conoidasida</taxon>
        <taxon>Coccidia</taxon>
        <taxon>Eucoccidiorida</taxon>
        <taxon>Eimeriorina</taxon>
        <taxon>Cryptosporidiidae</taxon>
        <taxon>Cryptosporidium</taxon>
    </lineage>
</organism>
<dbReference type="RefSeq" id="XP_002140205.1">
    <property type="nucleotide sequence ID" value="XM_002140169.1"/>
</dbReference>
<dbReference type="eggNOG" id="ENOG502SEWT">
    <property type="taxonomic scope" value="Eukaryota"/>
</dbReference>
<evidence type="ECO:0000313" key="1">
    <source>
        <dbReference type="EMBL" id="EEA05856.1"/>
    </source>
</evidence>
<name>B6ACK2_CRYMR</name>
<sequence>MATGVYSKSKIIEESLQSEDLVGLIASFIPCNEIHCNLSKVNKSWTRAINNSYECWADIHFSDKDIEDNLLKPVTSRARWIKNIRISNPTNNVTGFLTRLVTNNQNVGNCNNSIIWSRLNSIEIYNQSIIVPSELSKLPVKSLFHLGITDGIYEILQNTSKMYNNSNKYTNHPLQNVTRLIIDYPISTKELKLLKGCFPAIRDLVITRLFHSKSDAVSNYQLSENHSIEGHYPFDDIGQCWEAIYDFLQTINPNQLRILQISIIPSPHPLSGKWVVDHRIKELCNQATYNSLSEDKVELSSNNIKRMRIQEYNYYDNPINEIDEKGDKLIKFLIDNHSESLIALTCPDLEVSHFLYKRLIQDCQKLQQWDLPGWRAIAALTPLREFNN</sequence>
<dbReference type="GeneID" id="6995581"/>
<evidence type="ECO:0008006" key="3">
    <source>
        <dbReference type="Google" id="ProtNLM"/>
    </source>
</evidence>
<protein>
    <recommendedName>
        <fullName evidence="3">F-box domain-containing protein</fullName>
    </recommendedName>
</protein>
<proteinExistence type="predicted"/>
<dbReference type="AlphaFoldDB" id="B6ACK2"/>
<dbReference type="OMA" id="YECWADI"/>
<dbReference type="OrthoDB" id="338711at2759"/>
<evidence type="ECO:0000313" key="2">
    <source>
        <dbReference type="Proteomes" id="UP000001460"/>
    </source>
</evidence>
<dbReference type="VEuPathDB" id="CryptoDB:CMU_016050"/>